<name>A0A5C1QCA3_9SPIO</name>
<dbReference type="Proteomes" id="UP000323824">
    <property type="component" value="Chromosome"/>
</dbReference>
<reference evidence="1 2" key="2">
    <citation type="submission" date="2019-09" db="EMBL/GenBank/DDBJ databases">
        <title>Complete Genome Sequence and Methylome Analysis of free living Spirochaetas.</title>
        <authorList>
            <person name="Leshcheva N."/>
            <person name="Mikheeva N."/>
        </authorList>
    </citation>
    <scope>NUCLEOTIDE SEQUENCE [LARGE SCALE GENOMIC DNA]</scope>
    <source>
        <strain evidence="1 2">P</strain>
    </source>
</reference>
<evidence type="ECO:0008006" key="3">
    <source>
        <dbReference type="Google" id="ProtNLM"/>
    </source>
</evidence>
<evidence type="ECO:0000313" key="1">
    <source>
        <dbReference type="EMBL" id="QEN05735.1"/>
    </source>
</evidence>
<accession>A0A5C1QCA3</accession>
<dbReference type="KEGG" id="sper:EW093_13800"/>
<keyword evidence="2" id="KW-1185">Reference proteome</keyword>
<reference evidence="1 2" key="1">
    <citation type="submission" date="2019-02" db="EMBL/GenBank/DDBJ databases">
        <authorList>
            <person name="Fomenkov A."/>
            <person name="Dubinina G."/>
            <person name="Grabovich M."/>
            <person name="Vincze T."/>
            <person name="Roberts R.J."/>
        </authorList>
    </citation>
    <scope>NUCLEOTIDE SEQUENCE [LARGE SCALE GENOMIC DNA]</scope>
    <source>
        <strain evidence="1 2">P</strain>
    </source>
</reference>
<proteinExistence type="predicted"/>
<dbReference type="OrthoDB" id="371135at2"/>
<dbReference type="RefSeq" id="WP_149568969.1">
    <property type="nucleotide sequence ID" value="NZ_CP035807.1"/>
</dbReference>
<gene>
    <name evidence="1" type="ORF">EW093_13800</name>
</gene>
<dbReference type="EMBL" id="CP035807">
    <property type="protein sequence ID" value="QEN05735.1"/>
    <property type="molecule type" value="Genomic_DNA"/>
</dbReference>
<protein>
    <recommendedName>
        <fullName evidence="3">DUF3996 domain-containing protein</fullName>
    </recommendedName>
</protein>
<organism evidence="1 2">
    <name type="scientific">Thiospirochaeta perfilievii</name>
    <dbReference type="NCBI Taxonomy" id="252967"/>
    <lineage>
        <taxon>Bacteria</taxon>
        <taxon>Pseudomonadati</taxon>
        <taxon>Spirochaetota</taxon>
        <taxon>Spirochaetia</taxon>
        <taxon>Spirochaetales</taxon>
        <taxon>Spirochaetaceae</taxon>
        <taxon>Thiospirochaeta</taxon>
    </lineage>
</organism>
<sequence>MKKLSLLIITSIFVGTSSLFSLGLGIQGNINAGEFFAPGVALSLKLDSVPFYFAFNWQFEEEVKNFSLTSDYWALNKTMLYVNNQPLNLFFGLGAYCNVTIDQSQNGDYFQPSLGLRIPVGINMYILDRVLEPFIQVAPSFGIHFIPSLGADTVYWPLSVGIRMWL</sequence>
<dbReference type="AlphaFoldDB" id="A0A5C1QCA3"/>
<evidence type="ECO:0000313" key="2">
    <source>
        <dbReference type="Proteomes" id="UP000323824"/>
    </source>
</evidence>